<feature type="region of interest" description="Disordered" evidence="1">
    <location>
        <begin position="159"/>
        <end position="207"/>
    </location>
</feature>
<dbReference type="PANTHER" id="PTHR16260:SF3">
    <property type="entry name" value="CHROMOSOME 14 OPEN READING FRAME 119-LIKE-RELATED"/>
    <property type="match status" value="1"/>
</dbReference>
<gene>
    <name evidence="2" type="primary">LOC106119959</name>
</gene>
<dbReference type="RefSeq" id="XP_013170548.1">
    <property type="nucleotide sequence ID" value="XM_013315094.1"/>
</dbReference>
<dbReference type="InterPro" id="IPR028019">
    <property type="entry name" value="DUF4508"/>
</dbReference>
<dbReference type="Proteomes" id="UP000694872">
    <property type="component" value="Unplaced"/>
</dbReference>
<evidence type="ECO:0000313" key="2">
    <source>
        <dbReference type="RefSeq" id="XP_013170548.1"/>
    </source>
</evidence>
<dbReference type="Pfam" id="PF14969">
    <property type="entry name" value="DUF4508"/>
    <property type="match status" value="1"/>
</dbReference>
<reference evidence="2" key="1">
    <citation type="submission" date="2025-08" db="UniProtKB">
        <authorList>
            <consortium name="RefSeq"/>
        </authorList>
    </citation>
    <scope>IDENTIFICATION</scope>
</reference>
<accession>A0AAJ6ZDW9</accession>
<dbReference type="KEGG" id="pxu:106119959"/>
<proteinExistence type="predicted"/>
<dbReference type="AlphaFoldDB" id="A0AAJ6ZDW9"/>
<name>A0AAJ6ZDW9_PAPXU</name>
<protein>
    <submittedName>
        <fullName evidence="2">Uncharacterized protein LOC106119959</fullName>
    </submittedName>
</protein>
<feature type="compositionally biased region" description="Basic and acidic residues" evidence="1">
    <location>
        <begin position="171"/>
        <end position="182"/>
    </location>
</feature>
<evidence type="ECO:0000256" key="1">
    <source>
        <dbReference type="SAM" id="MobiDB-lite"/>
    </source>
</evidence>
<dbReference type="GeneID" id="106119959"/>
<organism evidence="2">
    <name type="scientific">Papilio xuthus</name>
    <name type="common">Asian swallowtail butterfly</name>
    <dbReference type="NCBI Taxonomy" id="66420"/>
    <lineage>
        <taxon>Eukaryota</taxon>
        <taxon>Metazoa</taxon>
        <taxon>Ecdysozoa</taxon>
        <taxon>Arthropoda</taxon>
        <taxon>Hexapoda</taxon>
        <taxon>Insecta</taxon>
        <taxon>Pterygota</taxon>
        <taxon>Neoptera</taxon>
        <taxon>Endopterygota</taxon>
        <taxon>Lepidoptera</taxon>
        <taxon>Glossata</taxon>
        <taxon>Ditrysia</taxon>
        <taxon>Papilionoidea</taxon>
        <taxon>Papilionidae</taxon>
        <taxon>Papilioninae</taxon>
        <taxon>Papilio</taxon>
    </lineage>
</organism>
<dbReference type="PANTHER" id="PTHR16260">
    <property type="entry name" value="SIMILAR TO 1700123O20RIK PROTEIN"/>
    <property type="match status" value="1"/>
</dbReference>
<sequence length="207" mass="23768">MPLMPVYIEFFVVSCRVNYYFTTLNMSILFNSAVCIPALESEYRPFIRSMSATGLTSQAQLQYILQWFQEFSEYQREDFLPVLAAACSDKPDQLAATLSNLSCQDKPVSLFQCRIKLFNEWYPTWTEEERERLVNKISEIDAEFSMKLQEAVLKGIQVNGNDDEVVNDGDAPEKEEKKKEIEETVEEDKEFPSPTPDNISIEITAAS</sequence>